<evidence type="ECO:0008006" key="4">
    <source>
        <dbReference type="Google" id="ProtNLM"/>
    </source>
</evidence>
<keyword evidence="3" id="KW-1185">Reference proteome</keyword>
<name>A0A8J6HM35_TENMO</name>
<organism evidence="2 3">
    <name type="scientific">Tenebrio molitor</name>
    <name type="common">Yellow mealworm beetle</name>
    <dbReference type="NCBI Taxonomy" id="7067"/>
    <lineage>
        <taxon>Eukaryota</taxon>
        <taxon>Metazoa</taxon>
        <taxon>Ecdysozoa</taxon>
        <taxon>Arthropoda</taxon>
        <taxon>Hexapoda</taxon>
        <taxon>Insecta</taxon>
        <taxon>Pterygota</taxon>
        <taxon>Neoptera</taxon>
        <taxon>Endopterygota</taxon>
        <taxon>Coleoptera</taxon>
        <taxon>Polyphaga</taxon>
        <taxon>Cucujiformia</taxon>
        <taxon>Tenebrionidae</taxon>
        <taxon>Tenebrio</taxon>
    </lineage>
</organism>
<evidence type="ECO:0000313" key="3">
    <source>
        <dbReference type="Proteomes" id="UP000719412"/>
    </source>
</evidence>
<reference evidence="2" key="2">
    <citation type="submission" date="2021-08" db="EMBL/GenBank/DDBJ databases">
        <authorList>
            <person name="Eriksson T."/>
        </authorList>
    </citation>
    <scope>NUCLEOTIDE SEQUENCE</scope>
    <source>
        <strain evidence="2">Stoneville</strain>
        <tissue evidence="2">Whole head</tissue>
    </source>
</reference>
<dbReference type="Proteomes" id="UP000719412">
    <property type="component" value="Unassembled WGS sequence"/>
</dbReference>
<evidence type="ECO:0000256" key="1">
    <source>
        <dbReference type="SAM" id="MobiDB-lite"/>
    </source>
</evidence>
<dbReference type="AlphaFoldDB" id="A0A8J6HM35"/>
<reference evidence="2" key="1">
    <citation type="journal article" date="2020" name="J Insects Food Feed">
        <title>The yellow mealworm (Tenebrio molitor) genome: a resource for the emerging insects as food and feed industry.</title>
        <authorList>
            <person name="Eriksson T."/>
            <person name="Andere A."/>
            <person name="Kelstrup H."/>
            <person name="Emery V."/>
            <person name="Picard C."/>
        </authorList>
    </citation>
    <scope>NUCLEOTIDE SEQUENCE</scope>
    <source>
        <strain evidence="2">Stoneville</strain>
        <tissue evidence="2">Whole head</tissue>
    </source>
</reference>
<feature type="compositionally biased region" description="Polar residues" evidence="1">
    <location>
        <begin position="20"/>
        <end position="32"/>
    </location>
</feature>
<accession>A0A8J6HM35</accession>
<comment type="caution">
    <text evidence="2">The sequence shown here is derived from an EMBL/GenBank/DDBJ whole genome shotgun (WGS) entry which is preliminary data.</text>
</comment>
<dbReference type="EMBL" id="JABDTM020021449">
    <property type="protein sequence ID" value="KAH0816491.1"/>
    <property type="molecule type" value="Genomic_DNA"/>
</dbReference>
<feature type="region of interest" description="Disordered" evidence="1">
    <location>
        <begin position="1"/>
        <end position="38"/>
    </location>
</feature>
<protein>
    <recommendedName>
        <fullName evidence="4">Nucleic-acid-binding protein from transposon X-element</fullName>
    </recommendedName>
</protein>
<gene>
    <name evidence="2" type="ORF">GEV33_006301</name>
</gene>
<evidence type="ECO:0000313" key="2">
    <source>
        <dbReference type="EMBL" id="KAH0816491.1"/>
    </source>
</evidence>
<sequence>MLKTTGSRPSLVPRAEANGRETSQSNAVSTAQEQKDKEKLPSPIIVHGFFKDHLKLTMTLKNTIGSQYTIKYTKYNTNIYTRNKRDWTKLREVLKNDGVDFHTYTHKTAKTHAFVLRGLHREPTPKEIAEALQEEEVDAQEIYMRGTNWPAYLVITNRTYTLDKLEGIKCTLNTKISWQRHINNKIFVQCHRCQRWGHATANCHARVKCVKCAGDHLTRDASTVMAITQPTT</sequence>
<proteinExistence type="predicted"/>